<feature type="domain" description="Major facilitator superfamily (MFS) profile" evidence="8">
    <location>
        <begin position="6"/>
        <end position="385"/>
    </location>
</feature>
<evidence type="ECO:0000256" key="2">
    <source>
        <dbReference type="ARBA" id="ARBA00022448"/>
    </source>
</evidence>
<keyword evidence="2" id="KW-0813">Transport</keyword>
<feature type="transmembrane region" description="Helical" evidence="7">
    <location>
        <begin position="200"/>
        <end position="222"/>
    </location>
</feature>
<feature type="transmembrane region" description="Helical" evidence="7">
    <location>
        <begin position="274"/>
        <end position="291"/>
    </location>
</feature>
<sequence>MSHSRIVSYMNIAHFIDHYAMLIFAAAVIVIAPTFGMNYGELLPYATPGFIAFGAGSLFSGWLGDKWSRRNMMGIFFIGMGLALAGISFVQTPIQLGAMLLLVGIVASIYHPVGTAMLVSNVDKLGKEMGINGMWGNVGVATSALVTGIINEYFGWRAAFWVPGLACLFIGLLFLRDVPRAADRISKKSAAGMARVPKSVMAWVVASLIITIIASSITFNSVTVALPKIFQERLSNLTSNTAALGTITFLVYLFGALAQYIIGNLLDKTSLKNVFLPLAITIVPALFFASTMTDYGLIILAIVIIAAVFGQVTVNDTMLGKYTIDEWRGRAYSARYFLGFTAAGLSVGLVSILYNQGGFDLMLKSIAGLSLFTVLGAMIFPQEKRIH</sequence>
<feature type="transmembrane region" description="Helical" evidence="7">
    <location>
        <begin position="336"/>
        <end position="355"/>
    </location>
</feature>
<dbReference type="EMBL" id="JAAGRN010000016">
    <property type="protein sequence ID" value="NDY84477.1"/>
    <property type="molecule type" value="Genomic_DNA"/>
</dbReference>
<comment type="subcellular location">
    <subcellularLocation>
        <location evidence="1">Cell membrane</location>
        <topology evidence="1">Multi-pass membrane protein</topology>
    </subcellularLocation>
</comment>
<keyword evidence="3" id="KW-1003">Cell membrane</keyword>
<evidence type="ECO:0000256" key="3">
    <source>
        <dbReference type="ARBA" id="ARBA00022475"/>
    </source>
</evidence>
<feature type="transmembrane region" description="Helical" evidence="7">
    <location>
        <begin position="242"/>
        <end position="262"/>
    </location>
</feature>
<dbReference type="Gene3D" id="1.20.1250.20">
    <property type="entry name" value="MFS general substrate transporter like domains"/>
    <property type="match status" value="2"/>
</dbReference>
<dbReference type="InterPro" id="IPR050171">
    <property type="entry name" value="MFS_Transporters"/>
</dbReference>
<evidence type="ECO:0000256" key="5">
    <source>
        <dbReference type="ARBA" id="ARBA00022989"/>
    </source>
</evidence>
<evidence type="ECO:0000313" key="9">
    <source>
        <dbReference type="EMBL" id="NDY84477.1"/>
    </source>
</evidence>
<feature type="transmembrane region" description="Helical" evidence="7">
    <location>
        <begin position="297"/>
        <end position="315"/>
    </location>
</feature>
<evidence type="ECO:0000256" key="6">
    <source>
        <dbReference type="ARBA" id="ARBA00023136"/>
    </source>
</evidence>
<dbReference type="PROSITE" id="PS50850">
    <property type="entry name" value="MFS"/>
    <property type="match status" value="1"/>
</dbReference>
<proteinExistence type="predicted"/>
<dbReference type="Pfam" id="PF07690">
    <property type="entry name" value="MFS_1"/>
    <property type="match status" value="1"/>
</dbReference>
<feature type="transmembrane region" description="Helical" evidence="7">
    <location>
        <begin position="134"/>
        <end position="154"/>
    </location>
</feature>
<feature type="transmembrane region" description="Helical" evidence="7">
    <location>
        <begin position="160"/>
        <end position="179"/>
    </location>
</feature>
<feature type="transmembrane region" description="Helical" evidence="7">
    <location>
        <begin position="12"/>
        <end position="36"/>
    </location>
</feature>
<dbReference type="PANTHER" id="PTHR23517">
    <property type="entry name" value="RESISTANCE PROTEIN MDTM, PUTATIVE-RELATED-RELATED"/>
    <property type="match status" value="1"/>
</dbReference>
<dbReference type="GO" id="GO:0022857">
    <property type="term" value="F:transmembrane transporter activity"/>
    <property type="evidence" value="ECO:0007669"/>
    <property type="project" value="InterPro"/>
</dbReference>
<comment type="caution">
    <text evidence="9">The sequence shown here is derived from an EMBL/GenBank/DDBJ whole genome shotgun (WGS) entry which is preliminary data.</text>
</comment>
<evidence type="ECO:0000259" key="8">
    <source>
        <dbReference type="PROSITE" id="PS50850"/>
    </source>
</evidence>
<dbReference type="InterPro" id="IPR011701">
    <property type="entry name" value="MFS"/>
</dbReference>
<gene>
    <name evidence="9" type="ORF">G3I67_14700</name>
</gene>
<keyword evidence="5 7" id="KW-1133">Transmembrane helix</keyword>
<feature type="transmembrane region" description="Helical" evidence="7">
    <location>
        <begin position="361"/>
        <end position="380"/>
    </location>
</feature>
<name>A0A6B2R609_9BURK</name>
<keyword evidence="4 7" id="KW-0812">Transmembrane</keyword>
<protein>
    <submittedName>
        <fullName evidence="9">MFS transporter</fullName>
    </submittedName>
</protein>
<evidence type="ECO:0000256" key="4">
    <source>
        <dbReference type="ARBA" id="ARBA00022692"/>
    </source>
</evidence>
<reference evidence="9" key="1">
    <citation type="submission" date="2020-02" db="EMBL/GenBank/DDBJ databases">
        <authorList>
            <person name="Chen W.-M."/>
        </authorList>
    </citation>
    <scope>NUCLEOTIDE SEQUENCE</scope>
    <source>
        <strain evidence="9">NBD-18</strain>
    </source>
</reference>
<organism evidence="9">
    <name type="scientific">Sheuella amnicola</name>
    <dbReference type="NCBI Taxonomy" id="2707330"/>
    <lineage>
        <taxon>Bacteria</taxon>
        <taxon>Pseudomonadati</taxon>
        <taxon>Pseudomonadota</taxon>
        <taxon>Betaproteobacteria</taxon>
        <taxon>Burkholderiales</taxon>
        <taxon>Alcaligenaceae</taxon>
        <taxon>Sheuella</taxon>
    </lineage>
</organism>
<evidence type="ECO:0000256" key="7">
    <source>
        <dbReference type="SAM" id="Phobius"/>
    </source>
</evidence>
<dbReference type="InterPro" id="IPR020846">
    <property type="entry name" value="MFS_dom"/>
</dbReference>
<dbReference type="AlphaFoldDB" id="A0A6B2R609"/>
<dbReference type="PANTHER" id="PTHR23517:SF2">
    <property type="entry name" value="MULTIDRUG RESISTANCE PROTEIN MDTH"/>
    <property type="match status" value="1"/>
</dbReference>
<evidence type="ECO:0000256" key="1">
    <source>
        <dbReference type="ARBA" id="ARBA00004651"/>
    </source>
</evidence>
<accession>A0A6B2R609</accession>
<feature type="transmembrane region" description="Helical" evidence="7">
    <location>
        <begin position="42"/>
        <end position="63"/>
    </location>
</feature>
<dbReference type="SUPFAM" id="SSF103473">
    <property type="entry name" value="MFS general substrate transporter"/>
    <property type="match status" value="1"/>
</dbReference>
<dbReference type="GO" id="GO:0005886">
    <property type="term" value="C:plasma membrane"/>
    <property type="evidence" value="ECO:0007669"/>
    <property type="project" value="UniProtKB-SubCell"/>
</dbReference>
<dbReference type="InterPro" id="IPR036259">
    <property type="entry name" value="MFS_trans_sf"/>
</dbReference>
<dbReference type="RefSeq" id="WP_163656311.1">
    <property type="nucleotide sequence ID" value="NZ_JAAGRN010000016.1"/>
</dbReference>
<feature type="transmembrane region" description="Helical" evidence="7">
    <location>
        <begin position="75"/>
        <end position="94"/>
    </location>
</feature>
<feature type="transmembrane region" description="Helical" evidence="7">
    <location>
        <begin position="100"/>
        <end position="122"/>
    </location>
</feature>
<keyword evidence="6 7" id="KW-0472">Membrane</keyword>